<comment type="caution">
    <text evidence="2">The sequence shown here is derived from an EMBL/GenBank/DDBJ whole genome shotgun (WGS) entry which is preliminary data.</text>
</comment>
<feature type="transmembrane region" description="Helical" evidence="1">
    <location>
        <begin position="63"/>
        <end position="82"/>
    </location>
</feature>
<evidence type="ECO:0000313" key="2">
    <source>
        <dbReference type="EMBL" id="RDI97548.1"/>
    </source>
</evidence>
<organism evidence="2 3">
    <name type="scientific">Dyella solisilvae</name>
    <dbReference type="NCBI Taxonomy" id="1920168"/>
    <lineage>
        <taxon>Bacteria</taxon>
        <taxon>Pseudomonadati</taxon>
        <taxon>Pseudomonadota</taxon>
        <taxon>Gammaproteobacteria</taxon>
        <taxon>Lysobacterales</taxon>
        <taxon>Rhodanobacteraceae</taxon>
        <taxon>Dyella</taxon>
    </lineage>
</organism>
<proteinExistence type="predicted"/>
<accession>A0A370K4K1</accession>
<sequence>MPVTNGLACSEVCKPTAEALSQLQLTSLKNANIYKAQRSVQPIMAVGLAAMGVSILYSDARSLMGWVALVLGGLLALSLVVASRRKQ</sequence>
<feature type="transmembrane region" description="Helical" evidence="1">
    <location>
        <begin position="39"/>
        <end position="57"/>
    </location>
</feature>
<dbReference type="OrthoDB" id="9939126at2"/>
<dbReference type="AlphaFoldDB" id="A0A370K4K1"/>
<dbReference type="RefSeq" id="WP_114825866.1">
    <property type="nucleotide sequence ID" value="NZ_QQSY01000004.1"/>
</dbReference>
<protein>
    <submittedName>
        <fullName evidence="2">Uncharacterized protein</fullName>
    </submittedName>
</protein>
<keyword evidence="1" id="KW-1133">Transmembrane helix</keyword>
<dbReference type="Proteomes" id="UP000254711">
    <property type="component" value="Unassembled WGS sequence"/>
</dbReference>
<keyword evidence="1" id="KW-0812">Transmembrane</keyword>
<dbReference type="EMBL" id="QQSY01000004">
    <property type="protein sequence ID" value="RDI97548.1"/>
    <property type="molecule type" value="Genomic_DNA"/>
</dbReference>
<keyword evidence="1" id="KW-0472">Membrane</keyword>
<reference evidence="2 3" key="1">
    <citation type="submission" date="2018-07" db="EMBL/GenBank/DDBJ databases">
        <title>Dyella solisilvae sp. nov., isolated from the pine and broad-leaved mixed forest soil.</title>
        <authorList>
            <person name="Gao Z."/>
            <person name="Qiu L."/>
        </authorList>
    </citation>
    <scope>NUCLEOTIDE SEQUENCE [LARGE SCALE GENOMIC DNA]</scope>
    <source>
        <strain evidence="2 3">DHG54</strain>
    </source>
</reference>
<evidence type="ECO:0000256" key="1">
    <source>
        <dbReference type="SAM" id="Phobius"/>
    </source>
</evidence>
<gene>
    <name evidence="2" type="ORF">DVT68_14710</name>
</gene>
<evidence type="ECO:0000313" key="3">
    <source>
        <dbReference type="Proteomes" id="UP000254711"/>
    </source>
</evidence>
<keyword evidence="3" id="KW-1185">Reference proteome</keyword>
<name>A0A370K4K1_9GAMM</name>